<evidence type="ECO:0000256" key="1">
    <source>
        <dbReference type="SAM" id="MobiDB-lite"/>
    </source>
</evidence>
<protein>
    <submittedName>
        <fullName evidence="2">Uncharacterized protein</fullName>
    </submittedName>
</protein>
<feature type="compositionally biased region" description="Low complexity" evidence="1">
    <location>
        <begin position="37"/>
        <end position="51"/>
    </location>
</feature>
<gene>
    <name evidence="2" type="ORF">LZC94_15645</name>
</gene>
<evidence type="ECO:0000313" key="2">
    <source>
        <dbReference type="EMBL" id="WXB18659.1"/>
    </source>
</evidence>
<organism evidence="2 3">
    <name type="scientific">Pendulispora albinea</name>
    <dbReference type="NCBI Taxonomy" id="2741071"/>
    <lineage>
        <taxon>Bacteria</taxon>
        <taxon>Pseudomonadati</taxon>
        <taxon>Myxococcota</taxon>
        <taxon>Myxococcia</taxon>
        <taxon>Myxococcales</taxon>
        <taxon>Sorangiineae</taxon>
        <taxon>Pendulisporaceae</taxon>
        <taxon>Pendulispora</taxon>
    </lineage>
</organism>
<sequence>MNPRPLAIGAVLAGFVAAGAIGCADILGARFDDATPAGPDAGGATDAPSGPEAGGGDASNVDPRKVEHLELWLAADFGVSETGPDAGGHPDAQIAPANGVALWEDRSGRTHTAFATDPTKRPLLLRDAAPLPVLAFDRARQTCLANTWTGAGVPPGLTFFVVSRGNATNVLRFGPLGTIAFPWDSNYGRPAAEPLLHLLVATGPSARETPQLGGDTNTWELLSARLVPREVGGLRTYRHGVLAEQRSWTGAELPSLDALTIGCAGLLDEFATALVGEVLVYTAALPDSDRQRIEGYLRAKWQMR</sequence>
<dbReference type="EMBL" id="CP089984">
    <property type="protein sequence ID" value="WXB18659.1"/>
    <property type="molecule type" value="Genomic_DNA"/>
</dbReference>
<dbReference type="Proteomes" id="UP001370348">
    <property type="component" value="Chromosome"/>
</dbReference>
<reference evidence="2 3" key="1">
    <citation type="submission" date="2021-12" db="EMBL/GenBank/DDBJ databases">
        <title>Discovery of the Pendulisporaceae a myxobacterial family with distinct sporulation behavior and unique specialized metabolism.</title>
        <authorList>
            <person name="Garcia R."/>
            <person name="Popoff A."/>
            <person name="Bader C.D."/>
            <person name="Loehr J."/>
            <person name="Walesch S."/>
            <person name="Walt C."/>
            <person name="Boldt J."/>
            <person name="Bunk B."/>
            <person name="Haeckl F.J.F.P.J."/>
            <person name="Gunesch A.P."/>
            <person name="Birkelbach J."/>
            <person name="Nuebel U."/>
            <person name="Pietschmann T."/>
            <person name="Bach T."/>
            <person name="Mueller R."/>
        </authorList>
    </citation>
    <scope>NUCLEOTIDE SEQUENCE [LARGE SCALE GENOMIC DNA]</scope>
    <source>
        <strain evidence="2 3">MSr11954</strain>
    </source>
</reference>
<name>A0ABZ2M816_9BACT</name>
<evidence type="ECO:0000313" key="3">
    <source>
        <dbReference type="Proteomes" id="UP001370348"/>
    </source>
</evidence>
<dbReference type="RefSeq" id="WP_394828291.1">
    <property type="nucleotide sequence ID" value="NZ_CP089984.1"/>
</dbReference>
<proteinExistence type="predicted"/>
<feature type="region of interest" description="Disordered" evidence="1">
    <location>
        <begin position="37"/>
        <end position="62"/>
    </location>
</feature>
<accession>A0ABZ2M816</accession>
<dbReference type="PROSITE" id="PS51257">
    <property type="entry name" value="PROKAR_LIPOPROTEIN"/>
    <property type="match status" value="1"/>
</dbReference>
<keyword evidence="3" id="KW-1185">Reference proteome</keyword>